<sequence length="264" mass="28317">MEIEIVTLSRQGGRNYNEDVHGHWYDERYVACLVADGAGGHGGGDVAAATARSSMLGGFSAAPGLDEPTLRRLVEQANLDVVARQAEGGKLAGMRSTVVFAAIDLESQALAWVHSGDSRAYLFRGGAIVARTTDHSLVQQMVAGGMLDEEGARLHPQRNMLLSALGSIEEAPDIAVSDRMRLLPGDVLLLCSDGVWEPLGDERLIDTLHASRTPSQWTELIDAQVKANAKPGHDNYTALTLWVIDEDADATRLMEPIAEPPPAT</sequence>
<dbReference type="InterPro" id="IPR036457">
    <property type="entry name" value="PPM-type-like_dom_sf"/>
</dbReference>
<dbReference type="PROSITE" id="PS51746">
    <property type="entry name" value="PPM_2"/>
    <property type="match status" value="1"/>
</dbReference>
<dbReference type="SMART" id="SM00332">
    <property type="entry name" value="PP2Cc"/>
    <property type="match status" value="1"/>
</dbReference>
<evidence type="ECO:0000313" key="2">
    <source>
        <dbReference type="EMBL" id="CAA2101259.1"/>
    </source>
</evidence>
<dbReference type="CDD" id="cd00143">
    <property type="entry name" value="PP2Cc"/>
    <property type="match status" value="1"/>
</dbReference>
<feature type="domain" description="PPM-type phosphatase" evidence="1">
    <location>
        <begin position="2"/>
        <end position="243"/>
    </location>
</feature>
<dbReference type="EMBL" id="LR743507">
    <property type="protein sequence ID" value="CAA2101259.1"/>
    <property type="molecule type" value="Genomic_DNA"/>
</dbReference>
<dbReference type="GO" id="GO:0004722">
    <property type="term" value="F:protein serine/threonine phosphatase activity"/>
    <property type="evidence" value="ECO:0007669"/>
    <property type="project" value="UniProtKB-EC"/>
</dbReference>
<dbReference type="SMART" id="SM00331">
    <property type="entry name" value="PP2C_SIG"/>
    <property type="match status" value="1"/>
</dbReference>
<organism evidence="2">
    <name type="scientific">Variovorax paradoxus</name>
    <dbReference type="NCBI Taxonomy" id="34073"/>
    <lineage>
        <taxon>Bacteria</taxon>
        <taxon>Pseudomonadati</taxon>
        <taxon>Pseudomonadota</taxon>
        <taxon>Betaproteobacteria</taxon>
        <taxon>Burkholderiales</taxon>
        <taxon>Comamonadaceae</taxon>
        <taxon>Variovorax</taxon>
    </lineage>
</organism>
<accession>A0A679IMZ6</accession>
<dbReference type="InterPro" id="IPR001932">
    <property type="entry name" value="PPM-type_phosphatase-like_dom"/>
</dbReference>
<dbReference type="Gene3D" id="3.60.40.10">
    <property type="entry name" value="PPM-type phosphatase domain"/>
    <property type="match status" value="1"/>
</dbReference>
<dbReference type="SUPFAM" id="SSF81606">
    <property type="entry name" value="PP2C-like"/>
    <property type="match status" value="1"/>
</dbReference>
<gene>
    <name evidence="2" type="primary">stp_3</name>
    <name evidence="2" type="ORF">VVAX_01155</name>
</gene>
<dbReference type="Pfam" id="PF13672">
    <property type="entry name" value="PP2C_2"/>
    <property type="match status" value="1"/>
</dbReference>
<name>A0A679IMZ6_VARPD</name>
<reference evidence="2" key="1">
    <citation type="submission" date="2019-12" db="EMBL/GenBank/DDBJ databases">
        <authorList>
            <person name="Cremers G."/>
        </authorList>
    </citation>
    <scope>NUCLEOTIDE SEQUENCE</scope>
    <source>
        <strain evidence="2">Vvax</strain>
    </source>
</reference>
<dbReference type="EC" id="3.1.3.16" evidence="2"/>
<evidence type="ECO:0000259" key="1">
    <source>
        <dbReference type="PROSITE" id="PS51746"/>
    </source>
</evidence>
<dbReference type="RefSeq" id="WP_339088867.1">
    <property type="nucleotide sequence ID" value="NZ_LR743507.1"/>
</dbReference>
<proteinExistence type="predicted"/>
<dbReference type="AlphaFoldDB" id="A0A679IMZ6"/>
<keyword evidence="2" id="KW-0378">Hydrolase</keyword>
<protein>
    <submittedName>
        <fullName evidence="2">Serine/threonine phosphatase stp</fullName>
        <ecNumber evidence="2">3.1.3.16</ecNumber>
    </submittedName>
</protein>